<evidence type="ECO:0000256" key="3">
    <source>
        <dbReference type="SAM" id="Phobius"/>
    </source>
</evidence>
<reference evidence="4" key="2">
    <citation type="submission" date="2020-09" db="EMBL/GenBank/DDBJ databases">
        <authorList>
            <person name="Sun Q."/>
            <person name="Zhou Y."/>
        </authorList>
    </citation>
    <scope>NUCLEOTIDE SEQUENCE</scope>
    <source>
        <strain evidence="4">CGMCC 1.15425</strain>
    </source>
</reference>
<dbReference type="RefSeq" id="WP_068811674.1">
    <property type="nucleotide sequence ID" value="NZ_BMIY01000002.1"/>
</dbReference>
<keyword evidence="3" id="KW-1133">Transmembrane helix</keyword>
<dbReference type="Pfam" id="PF04375">
    <property type="entry name" value="HemX"/>
    <property type="match status" value="1"/>
</dbReference>
<organism evidence="4 5">
    <name type="scientific">Pseudohongiella nitratireducens</name>
    <dbReference type="NCBI Taxonomy" id="1768907"/>
    <lineage>
        <taxon>Bacteria</taxon>
        <taxon>Pseudomonadati</taxon>
        <taxon>Pseudomonadota</taxon>
        <taxon>Gammaproteobacteria</taxon>
        <taxon>Pseudomonadales</taxon>
        <taxon>Pseudohongiellaceae</taxon>
        <taxon>Pseudohongiella</taxon>
    </lineage>
</organism>
<feature type="region of interest" description="Disordered" evidence="2">
    <location>
        <begin position="1"/>
        <end position="48"/>
    </location>
</feature>
<feature type="coiled-coil region" evidence="1">
    <location>
        <begin position="355"/>
        <end position="394"/>
    </location>
</feature>
<dbReference type="OrthoDB" id="5739852at2"/>
<evidence type="ECO:0000256" key="1">
    <source>
        <dbReference type="SAM" id="Coils"/>
    </source>
</evidence>
<keyword evidence="5" id="KW-1185">Reference proteome</keyword>
<dbReference type="PANTHER" id="PTHR38043">
    <property type="entry name" value="PROTEIN HEMX"/>
    <property type="match status" value="1"/>
</dbReference>
<reference evidence="4" key="1">
    <citation type="journal article" date="2014" name="Int. J. Syst. Evol. Microbiol.">
        <title>Complete genome sequence of Corynebacterium casei LMG S-19264T (=DSM 44701T), isolated from a smear-ripened cheese.</title>
        <authorList>
            <consortium name="US DOE Joint Genome Institute (JGI-PGF)"/>
            <person name="Walter F."/>
            <person name="Albersmeier A."/>
            <person name="Kalinowski J."/>
            <person name="Ruckert C."/>
        </authorList>
    </citation>
    <scope>NUCLEOTIDE SEQUENCE</scope>
    <source>
        <strain evidence="4">CGMCC 1.15425</strain>
    </source>
</reference>
<dbReference type="InterPro" id="IPR007470">
    <property type="entry name" value="HemX"/>
</dbReference>
<evidence type="ECO:0008006" key="6">
    <source>
        <dbReference type="Google" id="ProtNLM"/>
    </source>
</evidence>
<dbReference type="Proteomes" id="UP000627715">
    <property type="component" value="Unassembled WGS sequence"/>
</dbReference>
<feature type="transmembrane region" description="Helical" evidence="3">
    <location>
        <begin position="70"/>
        <end position="94"/>
    </location>
</feature>
<sequence>MSNNPGSSSNDHDSEALPAEDDVNNDESRSAEASATSAAGSSGQRHSKVDTAALLAELEKKNQVHGRHKTSYASAAALFLLIVVLAGTGGWFTYQQWLAQKEYEASLAELEQENAQMREQLEQARSAMSETVDNQVARLSESESLLQQAVAEIDSNAEADAQRLEELQNSLNRNMEGVASRLSEDMRDVTTLVSALQGQVTDLQNQDLGWLNSEANYLMRLAQRKLAMEADVASAMLLLKTVEDLLSRQDSMLANTARDSVRRDIQRLEALRLPDRVGIAERLNDLSRELDSLSLSSSRQAAYVESVQQRLAQGEAGMESWWAAALNLIRTVFVWREADPDQSVSLMPDQEQLVKQQMLLQLEQARLAVVQADAEMYQITLDQLQAIMQRYLNQDSAQAVQLVSELNAMRDVEVTTTLPTLTDSVNLVRQLAADSVDGGE</sequence>
<feature type="coiled-coil region" evidence="1">
    <location>
        <begin position="100"/>
        <end position="181"/>
    </location>
</feature>
<protein>
    <recommendedName>
        <fullName evidence="6">Uroporphyrin-3 C-methyltransferase</fullName>
    </recommendedName>
</protein>
<keyword evidence="1" id="KW-0175">Coiled coil</keyword>
<name>A0A917GKZ2_9GAMM</name>
<dbReference type="EMBL" id="BMIY01000002">
    <property type="protein sequence ID" value="GGG50326.1"/>
    <property type="molecule type" value="Genomic_DNA"/>
</dbReference>
<keyword evidence="3" id="KW-0472">Membrane</keyword>
<keyword evidence="3" id="KW-0812">Transmembrane</keyword>
<feature type="compositionally biased region" description="Low complexity" evidence="2">
    <location>
        <begin position="31"/>
        <end position="42"/>
    </location>
</feature>
<gene>
    <name evidence="4" type="ORF">GCM10011403_04350</name>
</gene>
<dbReference type="PANTHER" id="PTHR38043:SF1">
    <property type="entry name" value="PROTEIN HEMX"/>
    <property type="match status" value="1"/>
</dbReference>
<evidence type="ECO:0000313" key="4">
    <source>
        <dbReference type="EMBL" id="GGG50326.1"/>
    </source>
</evidence>
<dbReference type="AlphaFoldDB" id="A0A917GKZ2"/>
<proteinExistence type="predicted"/>
<evidence type="ECO:0000256" key="2">
    <source>
        <dbReference type="SAM" id="MobiDB-lite"/>
    </source>
</evidence>
<accession>A0A917GKZ2</accession>
<evidence type="ECO:0000313" key="5">
    <source>
        <dbReference type="Proteomes" id="UP000627715"/>
    </source>
</evidence>
<comment type="caution">
    <text evidence="4">The sequence shown here is derived from an EMBL/GenBank/DDBJ whole genome shotgun (WGS) entry which is preliminary data.</text>
</comment>